<feature type="transmembrane region" description="Helical" evidence="7">
    <location>
        <begin position="376"/>
        <end position="401"/>
    </location>
</feature>
<evidence type="ECO:0000256" key="3">
    <source>
        <dbReference type="ARBA" id="ARBA00022692"/>
    </source>
</evidence>
<comment type="subcellular location">
    <subcellularLocation>
        <location evidence="1">Membrane</location>
        <topology evidence="1">Multi-pass membrane protein</topology>
    </subcellularLocation>
</comment>
<evidence type="ECO:0000313" key="10">
    <source>
        <dbReference type="Proteomes" id="UP000000600"/>
    </source>
</evidence>
<evidence type="ECO:0000256" key="6">
    <source>
        <dbReference type="ARBA" id="ARBA00023136"/>
    </source>
</evidence>
<dbReference type="Gene3D" id="2.60.120.10">
    <property type="entry name" value="Jelly Rolls"/>
    <property type="match status" value="1"/>
</dbReference>
<dbReference type="eggNOG" id="KOG0500">
    <property type="taxonomic scope" value="Eukaryota"/>
</dbReference>
<keyword evidence="5" id="KW-0406">Ion transport</keyword>
<dbReference type="HOGENOM" id="CLU_009280_0_0_1"/>
<evidence type="ECO:0000313" key="9">
    <source>
        <dbReference type="EMBL" id="CAK81340.1"/>
    </source>
</evidence>
<sequence>MNSELHSNRELLQGMKKSDSMRSQRQLKSCPAYFKTLQFSKYQNIQTSEQNQQFSKANPLNVFIRIIKFITLITQSIFPQDFKYLDANMFKIIGDKAADFSFYVKQDYFKYIVNIIQSQKAAPESRLQHILQITILKYYTIQSLFEYFSHSKFLFKPEQTSILIWNVYLLIMINFNFLYCSIKFSFDFDSREPENYKQSEIFFLIIPFISYLIDILVKLNSCYYEAGYLVTDRHKIIKNFYHSNECIIDSIIIVISLGYFFDSQGNNLLSLFMIIKILDVPKRVGLILDKLELTTNYWAVYDLVRLIYLIIIEAHTFCCFLYYVGKQNKDVSWIIKEDLVEANFITSYLTTFYWSVITMTTIGYGDFTPQNLNERVLIIFVAIVSCCTFGFFVSSIGQIIYSIQKKEQQIRLDLNDLKKYLRVRGFNSELQIKIRRYFEYLWNDCMGQDQFDMSKLQQLLPSNLYTEMILDLNLKSISKIPFFHDNFSSDFLQALAGDFEEEKLTPWQSIFTKGEQSQYLYILCEGEVEYYVSLPEGSGNCVSIQKMDGQDEIFGQQDFLLDQNYSINCRTTKPSRILKMHRDKFQQIAKKFGYEKYCQLKDLVKFSGRFDEFHIQCIGCNKSTHLLYNCPMLTGFPSRTKTLLKYKKKCCQERNPFHRTNLEKRISTLSVEGKIADSVLYYLLKDPKMSEEFNYQLKRNMASSQNGYLRKSQKKITNIPKRGVPLFLSQDQFQKTAETNFEENLGFQFSKGVFQQQKKMTPLDQELSLEESSKIIATVNKQFQTKGTLNLSIGKSNEVIQEVEKDYDSKEDKTLLIESKRDYQESMGRYKDIFESFEIQRDYELYMPHMNFKLIQELFQRSREIASFHNFIDVNIVKRKWKRSKIVIVLES</sequence>
<organism evidence="9 10">
    <name type="scientific">Paramecium tetraurelia</name>
    <dbReference type="NCBI Taxonomy" id="5888"/>
    <lineage>
        <taxon>Eukaryota</taxon>
        <taxon>Sar</taxon>
        <taxon>Alveolata</taxon>
        <taxon>Ciliophora</taxon>
        <taxon>Intramacronucleata</taxon>
        <taxon>Oligohymenophorea</taxon>
        <taxon>Peniculida</taxon>
        <taxon>Parameciidae</taxon>
        <taxon>Paramecium</taxon>
    </lineage>
</organism>
<evidence type="ECO:0000256" key="1">
    <source>
        <dbReference type="ARBA" id="ARBA00004141"/>
    </source>
</evidence>
<dbReference type="PROSITE" id="PS50042">
    <property type="entry name" value="CNMP_BINDING_3"/>
    <property type="match status" value="1"/>
</dbReference>
<keyword evidence="4 7" id="KW-1133">Transmembrane helix</keyword>
<dbReference type="Pfam" id="PF00027">
    <property type="entry name" value="cNMP_binding"/>
    <property type="match status" value="1"/>
</dbReference>
<dbReference type="InterPro" id="IPR014710">
    <property type="entry name" value="RmlC-like_jellyroll"/>
</dbReference>
<keyword evidence="10" id="KW-1185">Reference proteome</keyword>
<keyword evidence="6 7" id="KW-0472">Membrane</keyword>
<dbReference type="AlphaFoldDB" id="A0DE73"/>
<dbReference type="SUPFAM" id="SSF81324">
    <property type="entry name" value="Voltage-gated potassium channels"/>
    <property type="match status" value="1"/>
</dbReference>
<evidence type="ECO:0000256" key="2">
    <source>
        <dbReference type="ARBA" id="ARBA00022448"/>
    </source>
</evidence>
<feature type="domain" description="Cyclic nucleotide-binding" evidence="8">
    <location>
        <begin position="483"/>
        <end position="606"/>
    </location>
</feature>
<dbReference type="InParanoid" id="A0DE73"/>
<dbReference type="InterPro" id="IPR000595">
    <property type="entry name" value="cNMP-bd_dom"/>
</dbReference>
<dbReference type="SUPFAM" id="SSF51206">
    <property type="entry name" value="cAMP-binding domain-like"/>
    <property type="match status" value="1"/>
</dbReference>
<feature type="transmembrane region" description="Helical" evidence="7">
    <location>
        <begin position="201"/>
        <end position="219"/>
    </location>
</feature>
<feature type="transmembrane region" description="Helical" evidence="7">
    <location>
        <begin position="306"/>
        <end position="324"/>
    </location>
</feature>
<evidence type="ECO:0000256" key="7">
    <source>
        <dbReference type="SAM" id="Phobius"/>
    </source>
</evidence>
<protein>
    <recommendedName>
        <fullName evidence="8">Cyclic nucleotide-binding domain-containing protein</fullName>
    </recommendedName>
</protein>
<dbReference type="GO" id="GO:0016020">
    <property type="term" value="C:membrane"/>
    <property type="evidence" value="ECO:0007669"/>
    <property type="project" value="UniProtKB-SubCell"/>
</dbReference>
<feature type="transmembrane region" description="Helical" evidence="7">
    <location>
        <begin position="162"/>
        <end position="186"/>
    </location>
</feature>
<dbReference type="PANTHER" id="PTHR10217:SF435">
    <property type="entry name" value="POTASSIUM VOLTAGE-GATED CHANNEL PROTEIN EAG"/>
    <property type="match status" value="1"/>
</dbReference>
<dbReference type="PANTHER" id="PTHR10217">
    <property type="entry name" value="VOLTAGE AND LIGAND GATED POTASSIUM CHANNEL"/>
    <property type="match status" value="1"/>
</dbReference>
<reference evidence="9 10" key="1">
    <citation type="journal article" date="2006" name="Nature">
        <title>Global trends of whole-genome duplications revealed by the ciliate Paramecium tetraurelia.</title>
        <authorList>
            <consortium name="Genoscope"/>
            <person name="Aury J.-M."/>
            <person name="Jaillon O."/>
            <person name="Duret L."/>
            <person name="Noel B."/>
            <person name="Jubin C."/>
            <person name="Porcel B.M."/>
            <person name="Segurens B."/>
            <person name="Daubin V."/>
            <person name="Anthouard V."/>
            <person name="Aiach N."/>
            <person name="Arnaiz O."/>
            <person name="Billaut A."/>
            <person name="Beisson J."/>
            <person name="Blanc I."/>
            <person name="Bouhouche K."/>
            <person name="Camara F."/>
            <person name="Duharcourt S."/>
            <person name="Guigo R."/>
            <person name="Gogendeau D."/>
            <person name="Katinka M."/>
            <person name="Keller A.-M."/>
            <person name="Kissmehl R."/>
            <person name="Klotz C."/>
            <person name="Koll F."/>
            <person name="Le Moue A."/>
            <person name="Lepere C."/>
            <person name="Malinsky S."/>
            <person name="Nowacki M."/>
            <person name="Nowak J.K."/>
            <person name="Plattner H."/>
            <person name="Poulain J."/>
            <person name="Ruiz F."/>
            <person name="Serrano V."/>
            <person name="Zagulski M."/>
            <person name="Dessen P."/>
            <person name="Betermier M."/>
            <person name="Weissenbach J."/>
            <person name="Scarpelli C."/>
            <person name="Schachter V."/>
            <person name="Sperling L."/>
            <person name="Meyer E."/>
            <person name="Cohen J."/>
            <person name="Wincker P."/>
        </authorList>
    </citation>
    <scope>NUCLEOTIDE SEQUENCE [LARGE SCALE GENOMIC DNA]</scope>
    <source>
        <strain evidence="9 10">Stock d4-2</strain>
    </source>
</reference>
<dbReference type="Gene3D" id="1.10.287.630">
    <property type="entry name" value="Helix hairpin bin"/>
    <property type="match status" value="1"/>
</dbReference>
<keyword evidence="2" id="KW-0813">Transport</keyword>
<dbReference type="Gene3D" id="1.10.287.70">
    <property type="match status" value="1"/>
</dbReference>
<keyword evidence="3 7" id="KW-0812">Transmembrane</keyword>
<dbReference type="EMBL" id="CT868396">
    <property type="protein sequence ID" value="CAK81340.1"/>
    <property type="molecule type" value="Genomic_DNA"/>
</dbReference>
<dbReference type="Proteomes" id="UP000000600">
    <property type="component" value="Unassembled WGS sequence"/>
</dbReference>
<dbReference type="OMA" id="FIRIIKF"/>
<dbReference type="CDD" id="cd00038">
    <property type="entry name" value="CAP_ED"/>
    <property type="match status" value="1"/>
</dbReference>
<dbReference type="KEGG" id="ptm:GSPATT00016182001"/>
<dbReference type="InterPro" id="IPR005821">
    <property type="entry name" value="Ion_trans_dom"/>
</dbReference>
<dbReference type="RefSeq" id="XP_001448737.1">
    <property type="nucleotide sequence ID" value="XM_001448700.1"/>
</dbReference>
<feature type="transmembrane region" description="Helical" evidence="7">
    <location>
        <begin position="345"/>
        <end position="364"/>
    </location>
</feature>
<dbReference type="Pfam" id="PF00520">
    <property type="entry name" value="Ion_trans"/>
    <property type="match status" value="1"/>
</dbReference>
<gene>
    <name evidence="9" type="ORF">GSPATT00016182001</name>
</gene>
<dbReference type="OrthoDB" id="292704at2759"/>
<dbReference type="GeneID" id="5034522"/>
<accession>A0DE73</accession>
<name>A0DE73_PARTE</name>
<evidence type="ECO:0000259" key="8">
    <source>
        <dbReference type="PROSITE" id="PS50042"/>
    </source>
</evidence>
<dbReference type="InterPro" id="IPR050818">
    <property type="entry name" value="KCNH_animal-type"/>
</dbReference>
<dbReference type="GO" id="GO:0005216">
    <property type="term" value="F:monoatomic ion channel activity"/>
    <property type="evidence" value="ECO:0007669"/>
    <property type="project" value="InterPro"/>
</dbReference>
<evidence type="ECO:0000256" key="5">
    <source>
        <dbReference type="ARBA" id="ARBA00023065"/>
    </source>
</evidence>
<proteinExistence type="predicted"/>
<dbReference type="InterPro" id="IPR018490">
    <property type="entry name" value="cNMP-bd_dom_sf"/>
</dbReference>
<evidence type="ECO:0000256" key="4">
    <source>
        <dbReference type="ARBA" id="ARBA00022989"/>
    </source>
</evidence>